<name>A0ABV3XH63_9ACTN</name>
<dbReference type="InterPro" id="IPR007484">
    <property type="entry name" value="Peptidase_M28"/>
</dbReference>
<dbReference type="RefSeq" id="WP_369208224.1">
    <property type="nucleotide sequence ID" value="NZ_JBFNXQ010000053.1"/>
</dbReference>
<evidence type="ECO:0000256" key="2">
    <source>
        <dbReference type="SAM" id="SignalP"/>
    </source>
</evidence>
<sequence>MTRPSRLLALAAATTSVTVLAAAGPAAADTPTDTQAFRDAVTVEGMTEHLQALQAAADAHGSSRASGTPGYEASAQYVEEQLRSAGYQPERQYFDFAFFQEFSPGALSRTGPDQRTYVDQTDFDVMDYSATTFGDPIEGPVKAVADLQVPPGAEPNSSTAGCEAEDFAGDFTGTIALLQRGTCDFGVKVANAAAAGAVGAIVVNEGQEGRTDVLLGTLGAPAAIPAVGASYAVGEELHRLSQAGEVRVSITTDTVSETRQTFNVIAQTDTGRTDRVVVVGAHLDSVPEGPGINDNGTGSAAILEIAEQLADVETRNAVRFAWWGAEESGLLGARHHVAQLDERGIADIALNLNFDMLGSPNPARFVYDGDGSATGTAGPNGSGSIEAVFTEYFASQGLHTEETAFDGRSDYGPFIAVGIPAGGLFSGAEGVKTPEQAAPERFGGVAGVAYDECYHQACDDIGNVDPTGLDQLADGAAHAVLTFARTSSAVNGTAQGGGGGAAASGGAAVSGGHDHGLAG</sequence>
<protein>
    <submittedName>
        <fullName evidence="5">M20/M25/M40 family metallo-hydrolase</fullName>
    </submittedName>
</protein>
<evidence type="ECO:0000313" key="6">
    <source>
        <dbReference type="Proteomes" id="UP001560045"/>
    </source>
</evidence>
<dbReference type="Gene3D" id="3.50.30.30">
    <property type="match status" value="1"/>
</dbReference>
<evidence type="ECO:0000259" key="4">
    <source>
        <dbReference type="Pfam" id="PF04389"/>
    </source>
</evidence>
<dbReference type="SUPFAM" id="SSF53187">
    <property type="entry name" value="Zn-dependent exopeptidases"/>
    <property type="match status" value="1"/>
</dbReference>
<keyword evidence="2" id="KW-0732">Signal</keyword>
<evidence type="ECO:0000259" key="3">
    <source>
        <dbReference type="Pfam" id="PF02225"/>
    </source>
</evidence>
<dbReference type="PANTHER" id="PTHR12147">
    <property type="entry name" value="METALLOPEPTIDASE M28 FAMILY MEMBER"/>
    <property type="match status" value="1"/>
</dbReference>
<evidence type="ECO:0000313" key="5">
    <source>
        <dbReference type="EMBL" id="MEX5719917.1"/>
    </source>
</evidence>
<dbReference type="SUPFAM" id="SSF52025">
    <property type="entry name" value="PA domain"/>
    <property type="match status" value="1"/>
</dbReference>
<evidence type="ECO:0000256" key="1">
    <source>
        <dbReference type="SAM" id="MobiDB-lite"/>
    </source>
</evidence>
<keyword evidence="6" id="KW-1185">Reference proteome</keyword>
<gene>
    <name evidence="5" type="ORF">ABQ292_16250</name>
</gene>
<dbReference type="InterPro" id="IPR003137">
    <property type="entry name" value="PA_domain"/>
</dbReference>
<feature type="region of interest" description="Disordered" evidence="1">
    <location>
        <begin position="494"/>
        <end position="519"/>
    </location>
</feature>
<comment type="caution">
    <text evidence="5">The sequence shown here is derived from an EMBL/GenBank/DDBJ whole genome shotgun (WGS) entry which is preliminary data.</text>
</comment>
<dbReference type="Proteomes" id="UP001560045">
    <property type="component" value="Unassembled WGS sequence"/>
</dbReference>
<dbReference type="InterPro" id="IPR046450">
    <property type="entry name" value="PA_dom_sf"/>
</dbReference>
<feature type="domain" description="Peptidase M28" evidence="4">
    <location>
        <begin position="263"/>
        <end position="479"/>
    </location>
</feature>
<dbReference type="InterPro" id="IPR045175">
    <property type="entry name" value="M28_fam"/>
</dbReference>
<dbReference type="Pfam" id="PF04389">
    <property type="entry name" value="Peptidase_M28"/>
    <property type="match status" value="1"/>
</dbReference>
<feature type="compositionally biased region" description="Gly residues" evidence="1">
    <location>
        <begin position="494"/>
        <end position="503"/>
    </location>
</feature>
<feature type="domain" description="PA" evidence="3">
    <location>
        <begin position="158"/>
        <end position="237"/>
    </location>
</feature>
<proteinExistence type="predicted"/>
<dbReference type="EMBL" id="JBFNXQ010000053">
    <property type="protein sequence ID" value="MEX5719917.1"/>
    <property type="molecule type" value="Genomic_DNA"/>
</dbReference>
<organism evidence="5 6">
    <name type="scientific">Geodermatophilus maliterrae</name>
    <dbReference type="NCBI Taxonomy" id="3162531"/>
    <lineage>
        <taxon>Bacteria</taxon>
        <taxon>Bacillati</taxon>
        <taxon>Actinomycetota</taxon>
        <taxon>Actinomycetes</taxon>
        <taxon>Geodermatophilales</taxon>
        <taxon>Geodermatophilaceae</taxon>
        <taxon>Geodermatophilus</taxon>
    </lineage>
</organism>
<dbReference type="Gene3D" id="3.40.630.10">
    <property type="entry name" value="Zn peptidases"/>
    <property type="match status" value="2"/>
</dbReference>
<accession>A0ABV3XH63</accession>
<dbReference type="PANTHER" id="PTHR12147:SF26">
    <property type="entry name" value="PEPTIDASE M28 DOMAIN-CONTAINING PROTEIN"/>
    <property type="match status" value="1"/>
</dbReference>
<feature type="signal peptide" evidence="2">
    <location>
        <begin position="1"/>
        <end position="21"/>
    </location>
</feature>
<feature type="chain" id="PRO_5047537450" evidence="2">
    <location>
        <begin position="22"/>
        <end position="519"/>
    </location>
</feature>
<dbReference type="Pfam" id="PF02225">
    <property type="entry name" value="PA"/>
    <property type="match status" value="1"/>
</dbReference>
<reference evidence="5 6" key="1">
    <citation type="submission" date="2024-06" db="EMBL/GenBank/DDBJ databases">
        <title>Draft genome sequence of Geodermatophilus badlandi, a novel member of the Geodermatophilaceae isolated from badland sedimentary rocks in the Red desert, Wyoming, USA.</title>
        <authorList>
            <person name="Ben Tekaya S."/>
            <person name="Nouioui I."/>
            <person name="Flores G.M."/>
            <person name="Shaal M.N."/>
            <person name="Bredoire F."/>
            <person name="Basile F."/>
            <person name="Van Diepen L."/>
            <person name="Ward N.L."/>
        </authorList>
    </citation>
    <scope>NUCLEOTIDE SEQUENCE [LARGE SCALE GENOMIC DNA]</scope>
    <source>
        <strain evidence="5 6">WL48A</strain>
    </source>
</reference>